<dbReference type="CDD" id="cd03320">
    <property type="entry name" value="OSBS"/>
    <property type="match status" value="1"/>
</dbReference>
<evidence type="ECO:0000256" key="5">
    <source>
        <dbReference type="NCBIfam" id="TIGR01927"/>
    </source>
</evidence>
<feature type="binding site" evidence="4">
    <location>
        <position position="161"/>
    </location>
    <ligand>
        <name>Mg(2+)</name>
        <dbReference type="ChEBI" id="CHEBI:18420"/>
    </ligand>
</feature>
<dbReference type="OrthoDB" id="3725747at2"/>
<dbReference type="InterPro" id="IPR041338">
    <property type="entry name" value="OSBS_N"/>
</dbReference>
<dbReference type="Gene3D" id="3.30.390.10">
    <property type="entry name" value="Enolase-like, N-terminal domain"/>
    <property type="match status" value="1"/>
</dbReference>
<feature type="binding site" evidence="4">
    <location>
        <position position="213"/>
    </location>
    <ligand>
        <name>Mg(2+)</name>
        <dbReference type="ChEBI" id="CHEBI:18420"/>
    </ligand>
</feature>
<evidence type="ECO:0000313" key="8">
    <source>
        <dbReference type="Proteomes" id="UP000236345"/>
    </source>
</evidence>
<proteinExistence type="inferred from homology"/>
<keyword evidence="3 4" id="KW-0456">Lyase</keyword>
<dbReference type="UniPathway" id="UPA01057">
    <property type="reaction ID" value="UER00165"/>
</dbReference>
<name>A0A2K1QAR4_9GAMM</name>
<dbReference type="InterPro" id="IPR010196">
    <property type="entry name" value="OSB_synthase_MenC1"/>
</dbReference>
<protein>
    <recommendedName>
        <fullName evidence="4 5">o-succinylbenzoate synthase</fullName>
        <shortName evidence="4">OSB synthase</shortName>
        <shortName evidence="4">OSBS</shortName>
        <ecNumber evidence="4 5">4.2.1.113</ecNumber>
    </recommendedName>
    <alternativeName>
        <fullName evidence="4">4-(2'-carboxyphenyl)-4-oxybutyric acid synthase</fullName>
    </alternativeName>
    <alternativeName>
        <fullName evidence="4">o-succinylbenzoic acid synthase</fullName>
    </alternativeName>
</protein>
<dbReference type="RefSeq" id="WP_103059472.1">
    <property type="nucleotide sequence ID" value="NZ_BSOF01000029.1"/>
</dbReference>
<feature type="active site" description="Proton acceptor" evidence="4">
    <location>
        <position position="235"/>
    </location>
</feature>
<dbReference type="AlphaFoldDB" id="A0A2K1QAR4"/>
<dbReference type="SUPFAM" id="SSF54826">
    <property type="entry name" value="Enolase N-terminal domain-like"/>
    <property type="match status" value="1"/>
</dbReference>
<dbReference type="Proteomes" id="UP000236345">
    <property type="component" value="Unassembled WGS sequence"/>
</dbReference>
<keyword evidence="2 4" id="KW-0460">Magnesium</keyword>
<dbReference type="UniPathway" id="UPA00079"/>
<dbReference type="GO" id="GO:0000287">
    <property type="term" value="F:magnesium ion binding"/>
    <property type="evidence" value="ECO:0007669"/>
    <property type="project" value="UniProtKB-UniRule"/>
</dbReference>
<comment type="catalytic activity">
    <reaction evidence="4">
        <text>(1R,6R)-6-hydroxy-2-succinyl-cyclohexa-2,4-diene-1-carboxylate = 2-succinylbenzoate + H2O</text>
        <dbReference type="Rhea" id="RHEA:10196"/>
        <dbReference type="ChEBI" id="CHEBI:15377"/>
        <dbReference type="ChEBI" id="CHEBI:18325"/>
        <dbReference type="ChEBI" id="CHEBI:58689"/>
        <dbReference type="EC" id="4.2.1.113"/>
    </reaction>
</comment>
<dbReference type="SFLD" id="SFLDF00009">
    <property type="entry name" value="o-succinylbenzoate_synthase"/>
    <property type="match status" value="1"/>
</dbReference>
<comment type="similarity">
    <text evidence="4">Belongs to the mandelate racemase/muconate lactonizing enzyme family. MenC type 1 subfamily.</text>
</comment>
<dbReference type="InterPro" id="IPR029065">
    <property type="entry name" value="Enolase_C-like"/>
</dbReference>
<dbReference type="InterPro" id="IPR029017">
    <property type="entry name" value="Enolase-like_N"/>
</dbReference>
<dbReference type="SFLD" id="SFLDG00180">
    <property type="entry name" value="muconate_cycloisomerase"/>
    <property type="match status" value="1"/>
</dbReference>
<dbReference type="EMBL" id="NWUO01000005">
    <property type="protein sequence ID" value="PNS12115.1"/>
    <property type="molecule type" value="Genomic_DNA"/>
</dbReference>
<dbReference type="NCBIfam" id="NF003473">
    <property type="entry name" value="PRK05105.1"/>
    <property type="match status" value="1"/>
</dbReference>
<evidence type="ECO:0000259" key="6">
    <source>
        <dbReference type="SMART" id="SM00922"/>
    </source>
</evidence>
<organism evidence="7 8">
    <name type="scientific">Mixta theicola</name>
    <dbReference type="NCBI Taxonomy" id="1458355"/>
    <lineage>
        <taxon>Bacteria</taxon>
        <taxon>Pseudomonadati</taxon>
        <taxon>Pseudomonadota</taxon>
        <taxon>Gammaproteobacteria</taxon>
        <taxon>Enterobacterales</taxon>
        <taxon>Erwiniaceae</taxon>
        <taxon>Mixta</taxon>
    </lineage>
</organism>
<dbReference type="NCBIfam" id="TIGR01927">
    <property type="entry name" value="menC_gam_Gplu"/>
    <property type="match status" value="1"/>
</dbReference>
<dbReference type="EC" id="4.2.1.113" evidence="4 5"/>
<comment type="pathway">
    <text evidence="4">Quinol/quinone metabolism; 1,4-dihydroxy-2-naphthoate biosynthesis; 1,4-dihydroxy-2-naphthoate from chorismate: step 4/7.</text>
</comment>
<keyword evidence="4" id="KW-0474">Menaquinone biosynthesis</keyword>
<dbReference type="SUPFAM" id="SSF51604">
    <property type="entry name" value="Enolase C-terminal domain-like"/>
    <property type="match status" value="1"/>
</dbReference>
<dbReference type="InterPro" id="IPR013342">
    <property type="entry name" value="Mandelate_racemase_C"/>
</dbReference>
<feature type="domain" description="Mandelate racemase/muconate lactonizing enzyme C-terminal" evidence="6">
    <location>
        <begin position="115"/>
        <end position="213"/>
    </location>
</feature>
<comment type="cofactor">
    <cofactor evidence="4">
        <name>a divalent metal cation</name>
        <dbReference type="ChEBI" id="CHEBI:60240"/>
    </cofactor>
</comment>
<dbReference type="Pfam" id="PF13378">
    <property type="entry name" value="MR_MLE_C"/>
    <property type="match status" value="1"/>
</dbReference>
<comment type="caution">
    <text evidence="7">The sequence shown here is derived from an EMBL/GenBank/DDBJ whole genome shotgun (WGS) entry which is preliminary data.</text>
</comment>
<dbReference type="GO" id="GO:0043748">
    <property type="term" value="F:O-succinylbenzoate synthase activity"/>
    <property type="evidence" value="ECO:0007669"/>
    <property type="project" value="UniProtKB-EC"/>
</dbReference>
<dbReference type="SFLD" id="SFLDS00001">
    <property type="entry name" value="Enolase"/>
    <property type="match status" value="1"/>
</dbReference>
<evidence type="ECO:0000256" key="1">
    <source>
        <dbReference type="ARBA" id="ARBA00022723"/>
    </source>
</evidence>
<sequence length="320" mass="35677">MRKAKLWRYAIPMESGVVLRDRRLTQREGLLVMLQQHDRQGWGEIAPLPGFSGETLEQAQQACESWLTQWLAAQPVAESLLPSVAFGLSCACAELSGQLPQTGAWRSAQLCHGDPDALLLQLQAQEVPCVKMKVGLYEAVRDGLQVSLLLEALPALQLRLDANRSWTLEKARQFARRLTPPQRARIAFIEEPCRTPAESLQFAAEWGMAIAWDESLRQPGFRLQAAPGLAALVIKPTLTGSIAQIQRLTDEARRLGLQLVISSALESSLGLTQLARLAHWLTPQSLPGLDTLTLMRQQLVRRWPGCELPLQEQEAWARIY</sequence>
<dbReference type="PANTHER" id="PTHR48073:SF2">
    <property type="entry name" value="O-SUCCINYLBENZOATE SYNTHASE"/>
    <property type="match status" value="1"/>
</dbReference>
<evidence type="ECO:0000256" key="2">
    <source>
        <dbReference type="ARBA" id="ARBA00022842"/>
    </source>
</evidence>
<dbReference type="PANTHER" id="PTHR48073">
    <property type="entry name" value="O-SUCCINYLBENZOATE SYNTHASE-RELATED"/>
    <property type="match status" value="1"/>
</dbReference>
<keyword evidence="8" id="KW-1185">Reference proteome</keyword>
<dbReference type="Gene3D" id="3.20.20.120">
    <property type="entry name" value="Enolase-like C-terminal domain"/>
    <property type="match status" value="1"/>
</dbReference>
<feature type="active site" description="Proton donor" evidence="4">
    <location>
        <position position="133"/>
    </location>
</feature>
<reference evidence="8" key="1">
    <citation type="submission" date="2017-09" db="EMBL/GenBank/DDBJ databases">
        <authorList>
            <person name="Palmer M."/>
            <person name="Steenkamp E.T."/>
            <person name="Coetzee M.P."/>
            <person name="Avontuur J.R."/>
            <person name="Van Zyl E."/>
            <person name="Chan W.-Y."/>
            <person name="Blom J."/>
            <person name="Venter S.N."/>
        </authorList>
    </citation>
    <scope>NUCLEOTIDE SEQUENCE [LARGE SCALE GENOMIC DNA]</scope>
    <source>
        <strain evidence="8">QC88-366</strain>
    </source>
</reference>
<dbReference type="Pfam" id="PF21508">
    <property type="entry name" value="MenC_N"/>
    <property type="match status" value="1"/>
</dbReference>
<feature type="binding site" evidence="4">
    <location>
        <position position="190"/>
    </location>
    <ligand>
        <name>Mg(2+)</name>
        <dbReference type="ChEBI" id="CHEBI:18420"/>
    </ligand>
</feature>
<comment type="function">
    <text evidence="4">Converts 2-succinyl-6-hydroxy-2,4-cyclohexadiene-1-carboxylate (SHCHC) to 2-succinylbenzoate (OSB).</text>
</comment>
<accession>A0A2K1QAR4</accession>
<dbReference type="InterPro" id="IPR036849">
    <property type="entry name" value="Enolase-like_C_sf"/>
</dbReference>
<dbReference type="SMART" id="SM00922">
    <property type="entry name" value="MR_MLE"/>
    <property type="match status" value="1"/>
</dbReference>
<evidence type="ECO:0000256" key="4">
    <source>
        <dbReference type="HAMAP-Rule" id="MF_00470"/>
    </source>
</evidence>
<comment type="pathway">
    <text evidence="4">Quinol/quinone metabolism; menaquinone biosynthesis.</text>
</comment>
<dbReference type="HAMAP" id="MF_00470">
    <property type="entry name" value="MenC_1"/>
    <property type="match status" value="1"/>
</dbReference>
<evidence type="ECO:0000313" key="7">
    <source>
        <dbReference type="EMBL" id="PNS12115.1"/>
    </source>
</evidence>
<dbReference type="GO" id="GO:0009234">
    <property type="term" value="P:menaquinone biosynthetic process"/>
    <property type="evidence" value="ECO:0007669"/>
    <property type="project" value="UniProtKB-UniRule"/>
</dbReference>
<keyword evidence="1 4" id="KW-0479">Metal-binding</keyword>
<gene>
    <name evidence="4" type="primary">menC</name>
    <name evidence="7" type="ORF">COO59_09055</name>
</gene>
<evidence type="ECO:0000256" key="3">
    <source>
        <dbReference type="ARBA" id="ARBA00023239"/>
    </source>
</evidence>